<accession>A0A6N3X8R4</accession>
<reference evidence="2 3" key="1">
    <citation type="submission" date="2015-01" db="EMBL/GenBank/DDBJ databases">
        <title>Lifestyle Evolution in Cyanobacterial Symbionts of Sponges.</title>
        <authorList>
            <person name="Burgsdorf I."/>
            <person name="Slaby B.M."/>
            <person name="Handley K.M."/>
            <person name="Haber M."/>
            <person name="Blom J."/>
            <person name="Marshall C.W."/>
            <person name="Gilbert J.A."/>
            <person name="Hentschel U."/>
            <person name="Steindler L."/>
        </authorList>
    </citation>
    <scope>NUCLEOTIDE SEQUENCE [LARGE SCALE GENOMIC DNA]</scope>
    <source>
        <strain evidence="2">142</strain>
    </source>
</reference>
<keyword evidence="1" id="KW-0812">Transmembrane</keyword>
<keyword evidence="1" id="KW-1133">Transmembrane helix</keyword>
<evidence type="ECO:0000313" key="3">
    <source>
        <dbReference type="Proteomes" id="UP000035054"/>
    </source>
</evidence>
<feature type="transmembrane region" description="Helical" evidence="1">
    <location>
        <begin position="14"/>
        <end position="33"/>
    </location>
</feature>
<organism evidence="2 3">
    <name type="scientific">Candidatus Synechococcus spongiarum 142</name>
    <dbReference type="NCBI Taxonomy" id="1608213"/>
    <lineage>
        <taxon>Bacteria</taxon>
        <taxon>Bacillati</taxon>
        <taxon>Cyanobacteriota</taxon>
        <taxon>Cyanophyceae</taxon>
        <taxon>Synechococcales</taxon>
        <taxon>Synechococcaceae</taxon>
        <taxon>Synechococcus</taxon>
    </lineage>
</organism>
<name>A0A6N3X8R4_9SYNE</name>
<dbReference type="EMBL" id="JXUO01000160">
    <property type="protein sequence ID" value="KKZ14461.1"/>
    <property type="molecule type" value="Genomic_DNA"/>
</dbReference>
<proteinExistence type="predicted"/>
<evidence type="ECO:0000313" key="2">
    <source>
        <dbReference type="EMBL" id="KKZ14461.1"/>
    </source>
</evidence>
<dbReference type="Proteomes" id="UP000035054">
    <property type="component" value="Unassembled WGS sequence"/>
</dbReference>
<dbReference type="AlphaFoldDB" id="A0A6N3X8R4"/>
<keyword evidence="1" id="KW-0472">Membrane</keyword>
<evidence type="ECO:0000256" key="1">
    <source>
        <dbReference type="SAM" id="Phobius"/>
    </source>
</evidence>
<comment type="caution">
    <text evidence="2">The sequence shown here is derived from an EMBL/GenBank/DDBJ whole genome shotgun (WGS) entry which is preliminary data.</text>
</comment>
<protein>
    <submittedName>
        <fullName evidence="2">Uncharacterized protein</fullName>
    </submittedName>
</protein>
<sequence>MSPDPGKTSTTTTALHGFALGLLEMVFMVTKALQLCKDARFRHLAFEPAQSGLNAFVFSNSDLSHADKGVQTKQVR</sequence>
<gene>
    <name evidence="2" type="ORF">TH68_04695</name>
</gene>